<name>A0A1T5HIH7_9BACT</name>
<dbReference type="EMBL" id="FUZA01000018">
    <property type="protein sequence ID" value="SKC20495.1"/>
    <property type="molecule type" value="Genomic_DNA"/>
</dbReference>
<evidence type="ECO:0008006" key="4">
    <source>
        <dbReference type="Google" id="ProtNLM"/>
    </source>
</evidence>
<evidence type="ECO:0000313" key="3">
    <source>
        <dbReference type="Proteomes" id="UP000190897"/>
    </source>
</evidence>
<accession>A0A1T5HIH7</accession>
<feature type="chain" id="PRO_5012188474" description="DUF2490 domain-containing protein" evidence="1">
    <location>
        <begin position="21"/>
        <end position="227"/>
    </location>
</feature>
<dbReference type="OrthoDB" id="1121653at2"/>
<dbReference type="AlphaFoldDB" id="A0A1T5HIH7"/>
<dbReference type="Pfam" id="PF10677">
    <property type="entry name" value="DUF2490"/>
    <property type="match status" value="1"/>
</dbReference>
<protein>
    <recommendedName>
        <fullName evidence="4">DUF2490 domain-containing protein</fullName>
    </recommendedName>
</protein>
<reference evidence="3" key="1">
    <citation type="submission" date="2017-02" db="EMBL/GenBank/DDBJ databases">
        <authorList>
            <person name="Varghese N."/>
            <person name="Submissions S."/>
        </authorList>
    </citation>
    <scope>NUCLEOTIDE SEQUENCE [LARGE SCALE GENOMIC DNA]</scope>
    <source>
        <strain evidence="3">DSM 22270</strain>
    </source>
</reference>
<keyword evidence="1" id="KW-0732">Signal</keyword>
<dbReference type="InterPro" id="IPR019619">
    <property type="entry name" value="DUF2490"/>
</dbReference>
<dbReference type="RefSeq" id="WP_082218083.1">
    <property type="nucleotide sequence ID" value="NZ_FUZA01000018.1"/>
</dbReference>
<gene>
    <name evidence="2" type="ORF">SAMN05660293_05667</name>
</gene>
<organism evidence="2 3">
    <name type="scientific">Dyadobacter psychrophilus</name>
    <dbReference type="NCBI Taxonomy" id="651661"/>
    <lineage>
        <taxon>Bacteria</taxon>
        <taxon>Pseudomonadati</taxon>
        <taxon>Bacteroidota</taxon>
        <taxon>Cytophagia</taxon>
        <taxon>Cytophagales</taxon>
        <taxon>Spirosomataceae</taxon>
        <taxon>Dyadobacter</taxon>
    </lineage>
</organism>
<dbReference type="Proteomes" id="UP000190897">
    <property type="component" value="Unassembled WGS sequence"/>
</dbReference>
<evidence type="ECO:0000313" key="2">
    <source>
        <dbReference type="EMBL" id="SKC20495.1"/>
    </source>
</evidence>
<sequence>MYKALLGCFLFVLTSATAFGQASYKAGSIPQLNVNVKVAENWKLNTKLEARQIFREKQREAPLNQQLKYERTDLSWVLTKKISADNTIGGGYLARLEDGQFTHRLIQQFSNVKELEVFIIAHRVVLDETFSDGSPPEFRLRYRFGGETPLSGQQIDPKEFYGKVNNEYLALWSDKEADLEIRASLALGYNATDDNKIELGLEYRVNGFSQVVRSHQLWLTIGWFLSI</sequence>
<dbReference type="STRING" id="651661.SAMN05660293_05667"/>
<proteinExistence type="predicted"/>
<keyword evidence="3" id="KW-1185">Reference proteome</keyword>
<evidence type="ECO:0000256" key="1">
    <source>
        <dbReference type="SAM" id="SignalP"/>
    </source>
</evidence>
<feature type="signal peptide" evidence="1">
    <location>
        <begin position="1"/>
        <end position="20"/>
    </location>
</feature>